<keyword evidence="2 6" id="KW-0378">Hydrolase</keyword>
<dbReference type="Gene3D" id="2.60.40.10">
    <property type="entry name" value="Immunoglobulins"/>
    <property type="match status" value="1"/>
</dbReference>
<dbReference type="Pfam" id="PF02922">
    <property type="entry name" value="CBM_48"/>
    <property type="match status" value="1"/>
</dbReference>
<dbReference type="SUPFAM" id="SSF51445">
    <property type="entry name" value="(Trans)glycosidases"/>
    <property type="match status" value="1"/>
</dbReference>
<evidence type="ECO:0000313" key="6">
    <source>
        <dbReference type="EMBL" id="MFC3766464.1"/>
    </source>
</evidence>
<dbReference type="EC" id="3.2.1.196" evidence="6"/>
<dbReference type="SUPFAM" id="SSF81296">
    <property type="entry name" value="E set domains"/>
    <property type="match status" value="1"/>
</dbReference>
<feature type="compositionally biased region" description="Basic and acidic residues" evidence="4">
    <location>
        <begin position="474"/>
        <end position="487"/>
    </location>
</feature>
<dbReference type="RefSeq" id="WP_205121928.1">
    <property type="nucleotide sequence ID" value="NZ_JAFBCM010000001.1"/>
</dbReference>
<evidence type="ECO:0000256" key="2">
    <source>
        <dbReference type="ARBA" id="ARBA00022801"/>
    </source>
</evidence>
<dbReference type="NCBIfam" id="TIGR02100">
    <property type="entry name" value="glgX_debranch"/>
    <property type="match status" value="1"/>
</dbReference>
<dbReference type="InterPro" id="IPR006047">
    <property type="entry name" value="GH13_cat_dom"/>
</dbReference>
<dbReference type="SUPFAM" id="SSF51011">
    <property type="entry name" value="Glycosyl hydrolase domain"/>
    <property type="match status" value="1"/>
</dbReference>
<dbReference type="PANTHER" id="PTHR43002">
    <property type="entry name" value="GLYCOGEN DEBRANCHING ENZYME"/>
    <property type="match status" value="1"/>
</dbReference>
<dbReference type="Gene3D" id="3.20.20.80">
    <property type="entry name" value="Glycosidases"/>
    <property type="match status" value="1"/>
</dbReference>
<keyword evidence="3 6" id="KW-0326">Glycosidase</keyword>
<evidence type="ECO:0000256" key="3">
    <source>
        <dbReference type="ARBA" id="ARBA00023295"/>
    </source>
</evidence>
<comment type="caution">
    <text evidence="6">The sequence shown here is derived from an EMBL/GenBank/DDBJ whole genome shotgun (WGS) entry which is preliminary data.</text>
</comment>
<dbReference type="InterPro" id="IPR013780">
    <property type="entry name" value="Glyco_hydro_b"/>
</dbReference>
<dbReference type="InterPro" id="IPR013783">
    <property type="entry name" value="Ig-like_fold"/>
</dbReference>
<name>A0ABV7YQX1_9ACTN</name>
<keyword evidence="7" id="KW-1185">Reference proteome</keyword>
<accession>A0ABV7YQX1</accession>
<dbReference type="CDD" id="cd11326">
    <property type="entry name" value="AmyAc_Glg_debranch"/>
    <property type="match status" value="1"/>
</dbReference>
<protein>
    <submittedName>
        <fullName evidence="6">Glycogen debranching protein GlgX</fullName>
        <ecNumber evidence="6">3.2.1.196</ecNumber>
    </submittedName>
</protein>
<sequence length="708" mass="79099">MIETGGDAIDPWPDGHPPFGATVDQTGTTFAVWAPMARQVELCLFDGTEEKRLPLQDRTFGTWHGHVPGIGAGQRYGYRVTGSWDPVTGHRFNAAKLLADPYAKALTGAFVDHDAVYGHRRTTGDDTVRDDHDSAPYVPRSVVVADDFDWGADVRPRVPWGDTVLYELHIRGFTMRHPKVPPELRGTYAGLAHPAVLEELKALGVTTVELLPVHHFVSEPALLQRGMSNYWGYNSLGFFAPHATYAASGSEGQQVREFKAMVRALHEAGLEVVLDVVYNHTGEQNEAGPTLAYRGLHNPAYYRLRDHGRRSLDHTGTGNTLNLRNPHVVRLVTDSLRYWVEEMHVDGFRFDLAPALARATEDVDTAGPFLTVVGQDPVLSKVKLIAEPWDLGPGGYQLGAFPPPWSEWNDRYRDALRDFWRGVSPGGLWDLAYRLSGSSDRFRHNGRRPSASVNFVTAHDGFTLRDLVSYERKHNEANGEDNRDGTDNNRSWNGGVEGETSDPTVNALRQRQARNLLASLLLSAGVPMLTAGDERGRTQHGNNNAYCQDNEISWFDWSSSEPGWAELPEFVKTLLRLRREHPVFRRPRFFSGRLDGDEGRRDVGWFGPWGREMDHEAWHDPHLLTLGMFFAGDRTGRRLPNGEPVQDDSFLLWLHAGPAPIEAVLPSRPWADEYEVVLDTSEELTATHGRAGERLTLPARSVVLLCAS</sequence>
<evidence type="ECO:0000259" key="5">
    <source>
        <dbReference type="SMART" id="SM00642"/>
    </source>
</evidence>
<dbReference type="Gene3D" id="2.60.40.1180">
    <property type="entry name" value="Golgi alpha-mannosidase II"/>
    <property type="match status" value="1"/>
</dbReference>
<dbReference type="InterPro" id="IPR014756">
    <property type="entry name" value="Ig_E-set"/>
</dbReference>
<dbReference type="EMBL" id="JBHRZH010000055">
    <property type="protein sequence ID" value="MFC3766464.1"/>
    <property type="molecule type" value="Genomic_DNA"/>
</dbReference>
<feature type="region of interest" description="Disordered" evidence="4">
    <location>
        <begin position="474"/>
        <end position="504"/>
    </location>
</feature>
<comment type="similarity">
    <text evidence="1">Belongs to the glycosyl hydrolase 13 family.</text>
</comment>
<organism evidence="6 7">
    <name type="scientific">Tenggerimyces flavus</name>
    <dbReference type="NCBI Taxonomy" id="1708749"/>
    <lineage>
        <taxon>Bacteria</taxon>
        <taxon>Bacillati</taxon>
        <taxon>Actinomycetota</taxon>
        <taxon>Actinomycetes</taxon>
        <taxon>Propionibacteriales</taxon>
        <taxon>Nocardioidaceae</taxon>
        <taxon>Tenggerimyces</taxon>
    </lineage>
</organism>
<gene>
    <name evidence="6" type="primary">glgX</name>
    <name evidence="6" type="ORF">ACFOUW_36945</name>
</gene>
<dbReference type="Proteomes" id="UP001595699">
    <property type="component" value="Unassembled WGS sequence"/>
</dbReference>
<dbReference type="CDD" id="cd02856">
    <property type="entry name" value="E_set_GDE_Isoamylase_N"/>
    <property type="match status" value="1"/>
</dbReference>
<reference evidence="7" key="1">
    <citation type="journal article" date="2019" name="Int. J. Syst. Evol. Microbiol.">
        <title>The Global Catalogue of Microorganisms (GCM) 10K type strain sequencing project: providing services to taxonomists for standard genome sequencing and annotation.</title>
        <authorList>
            <consortium name="The Broad Institute Genomics Platform"/>
            <consortium name="The Broad Institute Genome Sequencing Center for Infectious Disease"/>
            <person name="Wu L."/>
            <person name="Ma J."/>
        </authorList>
    </citation>
    <scope>NUCLEOTIDE SEQUENCE [LARGE SCALE GENOMIC DNA]</scope>
    <source>
        <strain evidence="7">CGMCC 4.7241</strain>
    </source>
</reference>
<evidence type="ECO:0000313" key="7">
    <source>
        <dbReference type="Proteomes" id="UP001595699"/>
    </source>
</evidence>
<proteinExistence type="inferred from homology"/>
<dbReference type="InterPro" id="IPR011837">
    <property type="entry name" value="Glycogen_debranch_GlgX"/>
</dbReference>
<dbReference type="InterPro" id="IPR017853">
    <property type="entry name" value="GH"/>
</dbReference>
<evidence type="ECO:0000256" key="4">
    <source>
        <dbReference type="SAM" id="MobiDB-lite"/>
    </source>
</evidence>
<dbReference type="SMART" id="SM00642">
    <property type="entry name" value="Aamy"/>
    <property type="match status" value="1"/>
</dbReference>
<dbReference type="GO" id="GO:0120549">
    <property type="term" value="F:limit dextrin alpha-1,6-maltotetraose-hydrolase activity"/>
    <property type="evidence" value="ECO:0007669"/>
    <property type="project" value="UniProtKB-EC"/>
</dbReference>
<feature type="domain" description="Glycosyl hydrolase family 13 catalytic" evidence="5">
    <location>
        <begin position="167"/>
        <end position="578"/>
    </location>
</feature>
<evidence type="ECO:0000256" key="1">
    <source>
        <dbReference type="ARBA" id="ARBA00008061"/>
    </source>
</evidence>
<dbReference type="InterPro" id="IPR004193">
    <property type="entry name" value="Glyco_hydro_13_N"/>
</dbReference>
<dbReference type="InterPro" id="IPR044505">
    <property type="entry name" value="GlgX_Isoamylase_N_E_set"/>
</dbReference>